<sequence>MLLRFPTVAPTTAAATLLNADWAKDGVDGWNEGDEDEDEDGNIEEGLDDDNGGGGDEKDDEDDDNNEDEDIKDVVIVIGGDPTTSLDENGEEGKVSELDRPLAAAAGKLKPMDEEGDGDEAEKSVGDEGKDTGKDDWMKSGRGGASSGSSGWKSAGG</sequence>
<feature type="region of interest" description="Disordered" evidence="1">
    <location>
        <begin position="22"/>
        <end position="157"/>
    </location>
</feature>
<protein>
    <submittedName>
        <fullName evidence="2">Uncharacterized protein</fullName>
    </submittedName>
</protein>
<feature type="compositionally biased region" description="Acidic residues" evidence="1">
    <location>
        <begin position="31"/>
        <end position="71"/>
    </location>
</feature>
<evidence type="ECO:0000313" key="2">
    <source>
        <dbReference type="EMBL" id="KAG0267320.1"/>
    </source>
</evidence>
<dbReference type="EMBL" id="JAAAJB010000077">
    <property type="protein sequence ID" value="KAG0267320.1"/>
    <property type="molecule type" value="Genomic_DNA"/>
</dbReference>
<comment type="caution">
    <text evidence="2">The sequence shown here is derived from an EMBL/GenBank/DDBJ whole genome shotgun (WGS) entry which is preliminary data.</text>
</comment>
<dbReference type="Proteomes" id="UP000807716">
    <property type="component" value="Unassembled WGS sequence"/>
</dbReference>
<organism evidence="2 3">
    <name type="scientific">Actinomortierella ambigua</name>
    <dbReference type="NCBI Taxonomy" id="1343610"/>
    <lineage>
        <taxon>Eukaryota</taxon>
        <taxon>Fungi</taxon>
        <taxon>Fungi incertae sedis</taxon>
        <taxon>Mucoromycota</taxon>
        <taxon>Mortierellomycotina</taxon>
        <taxon>Mortierellomycetes</taxon>
        <taxon>Mortierellales</taxon>
        <taxon>Mortierellaceae</taxon>
        <taxon>Actinomortierella</taxon>
    </lineage>
</organism>
<accession>A0A9P6QHK2</accession>
<proteinExistence type="predicted"/>
<reference evidence="2" key="1">
    <citation type="journal article" date="2020" name="Fungal Divers.">
        <title>Resolving the Mortierellaceae phylogeny through synthesis of multi-gene phylogenetics and phylogenomics.</title>
        <authorList>
            <person name="Vandepol N."/>
            <person name="Liber J."/>
            <person name="Desiro A."/>
            <person name="Na H."/>
            <person name="Kennedy M."/>
            <person name="Barry K."/>
            <person name="Grigoriev I.V."/>
            <person name="Miller A.N."/>
            <person name="O'Donnell K."/>
            <person name="Stajich J.E."/>
            <person name="Bonito G."/>
        </authorList>
    </citation>
    <scope>NUCLEOTIDE SEQUENCE</scope>
    <source>
        <strain evidence="2">BC1065</strain>
    </source>
</reference>
<evidence type="ECO:0000256" key="1">
    <source>
        <dbReference type="SAM" id="MobiDB-lite"/>
    </source>
</evidence>
<feature type="compositionally biased region" description="Basic and acidic residues" evidence="1">
    <location>
        <begin position="121"/>
        <end position="139"/>
    </location>
</feature>
<dbReference type="AlphaFoldDB" id="A0A9P6QHK2"/>
<feature type="compositionally biased region" description="Basic and acidic residues" evidence="1">
    <location>
        <begin position="91"/>
        <end position="100"/>
    </location>
</feature>
<feature type="compositionally biased region" description="Low complexity" evidence="1">
    <location>
        <begin position="147"/>
        <end position="157"/>
    </location>
</feature>
<gene>
    <name evidence="2" type="ORF">DFQ27_008880</name>
</gene>
<evidence type="ECO:0000313" key="3">
    <source>
        <dbReference type="Proteomes" id="UP000807716"/>
    </source>
</evidence>
<name>A0A9P6QHK2_9FUNG</name>
<keyword evidence="3" id="KW-1185">Reference proteome</keyword>